<dbReference type="Pfam" id="PF05970">
    <property type="entry name" value="PIF1"/>
    <property type="match status" value="1"/>
</dbReference>
<dbReference type="PANTHER" id="PTHR47642">
    <property type="entry name" value="ATP-DEPENDENT DNA HELICASE"/>
    <property type="match status" value="1"/>
</dbReference>
<proteinExistence type="inferred from homology"/>
<keyword evidence="4 13" id="KW-0347">Helicase</keyword>
<dbReference type="PANTHER" id="PTHR47642:SF7">
    <property type="entry name" value="ATP-DEPENDENT DNA HELICASE PIF1"/>
    <property type="match status" value="1"/>
</dbReference>
<dbReference type="InterPro" id="IPR057437">
    <property type="entry name" value="PIF1/LRR1_PH"/>
</dbReference>
<evidence type="ECO:0000259" key="15">
    <source>
        <dbReference type="SMART" id="SM00382"/>
    </source>
</evidence>
<evidence type="ECO:0000256" key="9">
    <source>
        <dbReference type="ARBA" id="ARBA00023204"/>
    </source>
</evidence>
<dbReference type="FunFam" id="3.40.50.300:FF:000805">
    <property type="entry name" value="ATP-dependent DNA helicase PIF1"/>
    <property type="match status" value="1"/>
</dbReference>
<evidence type="ECO:0000256" key="7">
    <source>
        <dbReference type="ARBA" id="ARBA00023128"/>
    </source>
</evidence>
<dbReference type="Gene3D" id="3.40.50.300">
    <property type="entry name" value="P-loop containing nucleotide triphosphate hydrolases"/>
    <property type="match status" value="1"/>
</dbReference>
<dbReference type="GO" id="GO:0003677">
    <property type="term" value="F:DNA binding"/>
    <property type="evidence" value="ECO:0007669"/>
    <property type="project" value="UniProtKB-KW"/>
</dbReference>
<evidence type="ECO:0000256" key="6">
    <source>
        <dbReference type="ARBA" id="ARBA00023125"/>
    </source>
</evidence>
<dbReference type="AlphaFoldDB" id="A0AAJ7SCQ9"/>
<dbReference type="GO" id="GO:0005524">
    <property type="term" value="F:ATP binding"/>
    <property type="evidence" value="ECO:0007669"/>
    <property type="project" value="UniProtKB-UniRule"/>
</dbReference>
<dbReference type="InterPro" id="IPR027417">
    <property type="entry name" value="P-loop_NTPase"/>
</dbReference>
<keyword evidence="5 13" id="KW-0067">ATP-binding</keyword>
<accession>A0AAJ7SCQ9</accession>
<keyword evidence="10 13" id="KW-0413">Isomerase</keyword>
<evidence type="ECO:0000256" key="4">
    <source>
        <dbReference type="ARBA" id="ARBA00022806"/>
    </source>
</evidence>
<dbReference type="GO" id="GO:0006310">
    <property type="term" value="P:DNA recombination"/>
    <property type="evidence" value="ECO:0007669"/>
    <property type="project" value="UniProtKB-UniRule"/>
</dbReference>
<dbReference type="GO" id="GO:0006281">
    <property type="term" value="P:DNA repair"/>
    <property type="evidence" value="ECO:0007669"/>
    <property type="project" value="UniProtKB-UniRule"/>
</dbReference>
<dbReference type="HAMAP" id="MF_03176">
    <property type="entry name" value="PIF1"/>
    <property type="match status" value="1"/>
</dbReference>
<evidence type="ECO:0000256" key="13">
    <source>
        <dbReference type="HAMAP-Rule" id="MF_03176"/>
    </source>
</evidence>
<dbReference type="GO" id="GO:0043139">
    <property type="term" value="F:5'-3' DNA helicase activity"/>
    <property type="evidence" value="ECO:0007669"/>
    <property type="project" value="UniProtKB-UniRule"/>
</dbReference>
<dbReference type="Pfam" id="PF21530">
    <property type="entry name" value="Pif1_2B_dom"/>
    <property type="match status" value="1"/>
</dbReference>
<evidence type="ECO:0000256" key="2">
    <source>
        <dbReference type="ARBA" id="ARBA00022763"/>
    </source>
</evidence>
<feature type="region of interest" description="Disordered" evidence="14">
    <location>
        <begin position="156"/>
        <end position="176"/>
    </location>
</feature>
<dbReference type="GO" id="GO:0016787">
    <property type="term" value="F:hydrolase activity"/>
    <property type="evidence" value="ECO:0007669"/>
    <property type="project" value="UniProtKB-KW"/>
</dbReference>
<dbReference type="KEGG" id="goe:100902052"/>
<dbReference type="EC" id="5.6.2.3" evidence="13"/>
<comment type="similarity">
    <text evidence="13">Belongs to the helicase family. PIF1 subfamily.</text>
</comment>
<comment type="subunit">
    <text evidence="12">Monomer. Interacts with telomerase.</text>
</comment>
<evidence type="ECO:0000313" key="17">
    <source>
        <dbReference type="RefSeq" id="XP_028966338.1"/>
    </source>
</evidence>
<evidence type="ECO:0000256" key="8">
    <source>
        <dbReference type="ARBA" id="ARBA00023172"/>
    </source>
</evidence>
<name>A0AAJ7SCQ9_9ACAR</name>
<protein>
    <recommendedName>
        <fullName evidence="13">ATP-dependent DNA helicase PIF1</fullName>
        <ecNumber evidence="13">5.6.2.3</ecNumber>
    </recommendedName>
    <alternativeName>
        <fullName evidence="13">DNA 5'-3' helicase PIF1</fullName>
    </alternativeName>
    <alternativeName>
        <fullName evidence="13">DNA repair and recombination helicase PIF1</fullName>
    </alternativeName>
</protein>
<keyword evidence="16" id="KW-1185">Reference proteome</keyword>
<dbReference type="FunFam" id="3.40.50.300:FF:003367">
    <property type="entry name" value="ATP-dependent DNA helicase PIF1"/>
    <property type="match status" value="1"/>
</dbReference>
<keyword evidence="2 13" id="KW-0227">DNA damage</keyword>
<dbReference type="CDD" id="cd18809">
    <property type="entry name" value="SF1_C_RecD"/>
    <property type="match status" value="1"/>
</dbReference>
<organism evidence="16 17">
    <name type="scientific">Galendromus occidentalis</name>
    <name type="common">western predatory mite</name>
    <dbReference type="NCBI Taxonomy" id="34638"/>
    <lineage>
        <taxon>Eukaryota</taxon>
        <taxon>Metazoa</taxon>
        <taxon>Ecdysozoa</taxon>
        <taxon>Arthropoda</taxon>
        <taxon>Chelicerata</taxon>
        <taxon>Arachnida</taxon>
        <taxon>Acari</taxon>
        <taxon>Parasitiformes</taxon>
        <taxon>Mesostigmata</taxon>
        <taxon>Gamasina</taxon>
        <taxon>Phytoseioidea</taxon>
        <taxon>Phytoseiidae</taxon>
        <taxon>Typhlodrominae</taxon>
        <taxon>Galendromus</taxon>
    </lineage>
</organism>
<feature type="DNA-binding region" evidence="13">
    <location>
        <begin position="577"/>
        <end position="596"/>
    </location>
</feature>
<dbReference type="GO" id="GO:0005634">
    <property type="term" value="C:nucleus"/>
    <property type="evidence" value="ECO:0007669"/>
    <property type="project" value="UniProtKB-SubCell"/>
</dbReference>
<comment type="function">
    <text evidence="13">DNA-dependent ATPase and 5'-3' DNA helicase required for the maintenance of both mitochondrial and nuclear genome stability.</text>
</comment>
<keyword evidence="11 13" id="KW-0539">Nucleus</keyword>
<dbReference type="InterPro" id="IPR003593">
    <property type="entry name" value="AAA+_ATPase"/>
</dbReference>
<reference evidence="17" key="1">
    <citation type="submission" date="2025-08" db="UniProtKB">
        <authorList>
            <consortium name="RefSeq"/>
        </authorList>
    </citation>
    <scope>IDENTIFICATION</scope>
</reference>
<comment type="catalytic activity">
    <reaction evidence="13">
        <text>ATP + H2O = ADP + phosphate + H(+)</text>
        <dbReference type="Rhea" id="RHEA:13065"/>
        <dbReference type="ChEBI" id="CHEBI:15377"/>
        <dbReference type="ChEBI" id="CHEBI:15378"/>
        <dbReference type="ChEBI" id="CHEBI:30616"/>
        <dbReference type="ChEBI" id="CHEBI:43474"/>
        <dbReference type="ChEBI" id="CHEBI:456216"/>
        <dbReference type="EC" id="5.6.2.3"/>
    </reaction>
</comment>
<keyword evidence="3 13" id="KW-0378">Hydrolase</keyword>
<dbReference type="Proteomes" id="UP000694867">
    <property type="component" value="Unplaced"/>
</dbReference>
<keyword evidence="9 13" id="KW-0234">DNA repair</keyword>
<dbReference type="SUPFAM" id="SSF52540">
    <property type="entry name" value="P-loop containing nucleoside triphosphate hydrolases"/>
    <property type="match status" value="2"/>
</dbReference>
<sequence>MTLTITPCPIKGTCVLERLLANGSVASRQPLPEATASICRNSQRDIMVRIEAQKLPKALVLCGTSDNLTVHKKFVSEGKMTLSFKQESLRFLFANCSAASLTTFVKMLSIKSSVVTPDRPKASLREKLLSRKQDLEDISPLVVSKDGALIRKVKNSSGVTPNSKRRKTVSADDKENIPGTPIRRMLAAQTVVLSKEQREVLDLVKAGGSLFFTGSAGTGKTFLLKRIINMLPPDSTFVTASTGIAATHIGGSTLHSFAGIGVGDSPVGTLVEKLQKRPAFSNWRKCRHLIIDEISLLDGDYFDKLEAIARAVKNNEKPFGGIQLIISGDFLQLPPVNKTGKRKFVFQASCWDEVINRIYELKEVHRQKDKEFVSILREIRLGMIRIDVGWCLPIIVFPHRCSEYCAKVLSDSVKNRVDADGILATKLSTHNIDVDAINEEFFRRLPGASKTYRAVDSPESMKTFLDSCVPVSSSLKLKVGTQVMLVKNTKVSEGLANGSRGVVVGFDRNQLPLVKFKKGITTSVEPVKWIVKGGAGSSITREQIPLKLAWAISIHKSQGLTLDAVEVSLGKVFECGQAYVALSRASSLQGLRVLDFKSSTVRADPQVLEFYKRIRRQDCGFL</sequence>
<evidence type="ECO:0000256" key="14">
    <source>
        <dbReference type="SAM" id="MobiDB-lite"/>
    </source>
</evidence>
<keyword evidence="6 13" id="KW-0238">DNA-binding</keyword>
<comment type="caution">
    <text evidence="13">Lacks conserved residue(s) required for the propagation of feature annotation.</text>
</comment>
<dbReference type="RefSeq" id="XP_028966338.1">
    <property type="nucleotide sequence ID" value="XM_029110505.1"/>
</dbReference>
<dbReference type="GO" id="GO:0000723">
    <property type="term" value="P:telomere maintenance"/>
    <property type="evidence" value="ECO:0007669"/>
    <property type="project" value="InterPro"/>
</dbReference>
<dbReference type="GO" id="GO:0005739">
    <property type="term" value="C:mitochondrion"/>
    <property type="evidence" value="ECO:0007669"/>
    <property type="project" value="UniProtKB-SubCell"/>
</dbReference>
<evidence type="ECO:0000256" key="5">
    <source>
        <dbReference type="ARBA" id="ARBA00022840"/>
    </source>
</evidence>
<evidence type="ECO:0000256" key="10">
    <source>
        <dbReference type="ARBA" id="ARBA00023235"/>
    </source>
</evidence>
<comment type="cofactor">
    <cofactor evidence="13">
        <name>Mg(2+)</name>
        <dbReference type="ChEBI" id="CHEBI:18420"/>
    </cofactor>
</comment>
<keyword evidence="7 13" id="KW-0496">Mitochondrion</keyword>
<keyword evidence="1 13" id="KW-0547">Nucleotide-binding</keyword>
<dbReference type="GeneID" id="100902052"/>
<dbReference type="InterPro" id="IPR010285">
    <property type="entry name" value="DNA_helicase_pif1-like_DEAD"/>
</dbReference>
<evidence type="ECO:0000313" key="16">
    <source>
        <dbReference type="Proteomes" id="UP000694867"/>
    </source>
</evidence>
<dbReference type="InterPro" id="IPR048293">
    <property type="entry name" value="PIF1_RRM3_pfh1"/>
</dbReference>
<evidence type="ECO:0000256" key="3">
    <source>
        <dbReference type="ARBA" id="ARBA00022801"/>
    </source>
</evidence>
<keyword evidence="8 13" id="KW-0233">DNA recombination</keyword>
<gene>
    <name evidence="17" type="primary">LOC100902052</name>
    <name evidence="13" type="synonym">PIF1</name>
</gene>
<dbReference type="InterPro" id="IPR051055">
    <property type="entry name" value="PIF1_helicase"/>
</dbReference>
<evidence type="ECO:0000256" key="12">
    <source>
        <dbReference type="ARBA" id="ARBA00065873"/>
    </source>
</evidence>
<evidence type="ECO:0000256" key="11">
    <source>
        <dbReference type="ARBA" id="ARBA00023242"/>
    </source>
</evidence>
<dbReference type="Pfam" id="PF25344">
    <property type="entry name" value="PH_LRR1"/>
    <property type="match status" value="1"/>
</dbReference>
<evidence type="ECO:0000256" key="1">
    <source>
        <dbReference type="ARBA" id="ARBA00022741"/>
    </source>
</evidence>
<dbReference type="InterPro" id="IPR049163">
    <property type="entry name" value="Pif1-like_2B_dom"/>
</dbReference>
<comment type="subcellular location">
    <subcellularLocation>
        <location evidence="13">Nucleus</location>
    </subcellularLocation>
    <subcellularLocation>
        <location evidence="13">Mitochondrion</location>
    </subcellularLocation>
</comment>
<dbReference type="SMART" id="SM00382">
    <property type="entry name" value="AAA"/>
    <property type="match status" value="1"/>
</dbReference>
<feature type="domain" description="AAA+ ATPase" evidence="15">
    <location>
        <begin position="206"/>
        <end position="350"/>
    </location>
</feature>
<dbReference type="CDD" id="cd18037">
    <property type="entry name" value="DEXSc_Pif1_like"/>
    <property type="match status" value="1"/>
</dbReference>